<dbReference type="Gene3D" id="3.40.30.10">
    <property type="entry name" value="Glutaredoxin"/>
    <property type="match status" value="1"/>
</dbReference>
<dbReference type="VEuPathDB" id="FungiDB:MSYG_2555"/>
<sequence>MTRLSPVLRVPLSTAPPLGGSSGTFVLPCRKVVLEYCEKSVASKGMRDYILQQANSIARAHPSVEFVISARPQRSPLLRGFYLNGRTKQISTHNLAATQIAAKMQLILDSSGAKTHGLKRNPVVSTTESARGIWSPMHDDPHKI</sequence>
<keyword evidence="3 8" id="KW-0689">Ribosomal protein</keyword>
<dbReference type="STRING" id="1230383.A0A1M8A6X3"/>
<comment type="subcellular location">
    <subcellularLocation>
        <location evidence="1">Mitochondrion</location>
    </subcellularLocation>
</comment>
<dbReference type="EMBL" id="LT671824">
    <property type="protein sequence ID" value="SHO78213.1"/>
    <property type="molecule type" value="Genomic_DNA"/>
</dbReference>
<evidence type="ECO:0000256" key="3">
    <source>
        <dbReference type="ARBA" id="ARBA00022980"/>
    </source>
</evidence>
<dbReference type="Proteomes" id="UP000186303">
    <property type="component" value="Chromosome 4"/>
</dbReference>
<dbReference type="OMA" id="WSALHAP"/>
<dbReference type="GO" id="GO:0032543">
    <property type="term" value="P:mitochondrial translation"/>
    <property type="evidence" value="ECO:0007669"/>
    <property type="project" value="InterPro"/>
</dbReference>
<dbReference type="GO" id="GO:0003735">
    <property type="term" value="F:structural constituent of ribosome"/>
    <property type="evidence" value="ECO:0007669"/>
    <property type="project" value="InterPro"/>
</dbReference>
<evidence type="ECO:0000256" key="2">
    <source>
        <dbReference type="ARBA" id="ARBA00006073"/>
    </source>
</evidence>
<evidence type="ECO:0000256" key="4">
    <source>
        <dbReference type="ARBA" id="ARBA00023128"/>
    </source>
</evidence>
<dbReference type="PANTHER" id="PTHR21396">
    <property type="entry name" value="39S RIBOSOMAL PROTEIN L43"/>
    <property type="match status" value="1"/>
</dbReference>
<evidence type="ECO:0000256" key="5">
    <source>
        <dbReference type="ARBA" id="ARBA00023274"/>
    </source>
</evidence>
<dbReference type="PANTHER" id="PTHR21396:SF2">
    <property type="entry name" value="LARGE RIBOSOMAL SUBUNIT PROTEIN ML43"/>
    <property type="match status" value="1"/>
</dbReference>
<gene>
    <name evidence="8" type="ORF">MSYG_2555</name>
</gene>
<accession>A0A1M8A6X3</accession>
<organism evidence="8 9">
    <name type="scientific">Malassezia sympodialis (strain ATCC 42132)</name>
    <name type="common">Atopic eczema-associated yeast</name>
    <dbReference type="NCBI Taxonomy" id="1230383"/>
    <lineage>
        <taxon>Eukaryota</taxon>
        <taxon>Fungi</taxon>
        <taxon>Dikarya</taxon>
        <taxon>Basidiomycota</taxon>
        <taxon>Ustilaginomycotina</taxon>
        <taxon>Malasseziomycetes</taxon>
        <taxon>Malasseziales</taxon>
        <taxon>Malasseziaceae</taxon>
        <taxon>Malassezia</taxon>
    </lineage>
</organism>
<name>A0A1M8A6X3_MALS4</name>
<evidence type="ECO:0000256" key="1">
    <source>
        <dbReference type="ARBA" id="ARBA00004173"/>
    </source>
</evidence>
<reference evidence="9" key="1">
    <citation type="journal article" date="2017" name="Nucleic Acids Res.">
        <title>Proteogenomics produces comprehensive and highly accurate protein-coding gene annotation in a complete genome assembly of Malassezia sympodialis.</title>
        <authorList>
            <person name="Zhu Y."/>
            <person name="Engstroem P.G."/>
            <person name="Tellgren-Roth C."/>
            <person name="Baudo C.D."/>
            <person name="Kennell J.C."/>
            <person name="Sun S."/>
            <person name="Billmyre R.B."/>
            <person name="Schroeder M.S."/>
            <person name="Andersson A."/>
            <person name="Holm T."/>
            <person name="Sigurgeirsson B."/>
            <person name="Wu G."/>
            <person name="Sankaranarayanan S.R."/>
            <person name="Siddharthan R."/>
            <person name="Sanyal K."/>
            <person name="Lundeberg J."/>
            <person name="Nystedt B."/>
            <person name="Boekhout T."/>
            <person name="Dawson T.L. Jr."/>
            <person name="Heitman J."/>
            <person name="Scheynius A."/>
            <person name="Lehtioe J."/>
        </authorList>
    </citation>
    <scope>NUCLEOTIDE SEQUENCE [LARGE SCALE GENOMIC DNA]</scope>
    <source>
        <strain evidence="9">ATCC 42132</strain>
    </source>
</reference>
<dbReference type="SUPFAM" id="SSF52833">
    <property type="entry name" value="Thioredoxin-like"/>
    <property type="match status" value="1"/>
</dbReference>
<dbReference type="OrthoDB" id="88at2759"/>
<proteinExistence type="inferred from homology"/>
<dbReference type="InterPro" id="IPR039927">
    <property type="entry name" value="Ribosomal_mL43"/>
</dbReference>
<keyword evidence="9" id="KW-1185">Reference proteome</keyword>
<evidence type="ECO:0000259" key="7">
    <source>
        <dbReference type="SMART" id="SM00916"/>
    </source>
</evidence>
<dbReference type="GO" id="GO:0005762">
    <property type="term" value="C:mitochondrial large ribosomal subunit"/>
    <property type="evidence" value="ECO:0007669"/>
    <property type="project" value="TreeGrafter"/>
</dbReference>
<evidence type="ECO:0000313" key="8">
    <source>
        <dbReference type="EMBL" id="SHO78213.1"/>
    </source>
</evidence>
<keyword evidence="4" id="KW-0496">Mitochondrion</keyword>
<evidence type="ECO:0000256" key="6">
    <source>
        <dbReference type="ARBA" id="ARBA00035188"/>
    </source>
</evidence>
<dbReference type="InterPro" id="IPR007741">
    <property type="entry name" value="Ribosomal_mL43/mS25/NADH_DH"/>
</dbReference>
<comment type="similarity">
    <text evidence="2">Belongs to the mitochondrion-specific ribosomal protein mL43 family.</text>
</comment>
<protein>
    <recommendedName>
        <fullName evidence="6">Large ribosomal subunit protein mL43</fullName>
    </recommendedName>
</protein>
<dbReference type="AlphaFoldDB" id="A0A1M8A6X3"/>
<dbReference type="SMART" id="SM00916">
    <property type="entry name" value="L51_S25_CI-B8"/>
    <property type="match status" value="1"/>
</dbReference>
<keyword evidence="5" id="KW-0687">Ribonucleoprotein</keyword>
<dbReference type="Pfam" id="PF05047">
    <property type="entry name" value="L51_S25_CI-B8"/>
    <property type="match status" value="1"/>
</dbReference>
<feature type="domain" description="Ribosomal protein/NADH dehydrogenase" evidence="7">
    <location>
        <begin position="38"/>
        <end position="111"/>
    </location>
</feature>
<evidence type="ECO:0000313" key="9">
    <source>
        <dbReference type="Proteomes" id="UP000186303"/>
    </source>
</evidence>
<dbReference type="InterPro" id="IPR036249">
    <property type="entry name" value="Thioredoxin-like_sf"/>
</dbReference>